<dbReference type="AlphaFoldDB" id="A0A1C4TXF6"/>
<evidence type="ECO:0000256" key="2">
    <source>
        <dbReference type="SAM" id="Phobius"/>
    </source>
</evidence>
<proteinExistence type="predicted"/>
<feature type="region of interest" description="Disordered" evidence="1">
    <location>
        <begin position="133"/>
        <end position="213"/>
    </location>
</feature>
<feature type="compositionally biased region" description="Low complexity" evidence="1">
    <location>
        <begin position="163"/>
        <end position="174"/>
    </location>
</feature>
<keyword evidence="2" id="KW-0812">Transmembrane</keyword>
<evidence type="ECO:0000313" key="3">
    <source>
        <dbReference type="EMBL" id="SCE64074.1"/>
    </source>
</evidence>
<protein>
    <submittedName>
        <fullName evidence="3">Uncharacterized protein</fullName>
    </submittedName>
</protein>
<reference evidence="3 4" key="1">
    <citation type="submission" date="2016-06" db="EMBL/GenBank/DDBJ databases">
        <authorList>
            <person name="Kjaerup R.B."/>
            <person name="Dalgaard T.S."/>
            <person name="Juul-Madsen H.R."/>
        </authorList>
    </citation>
    <scope>NUCLEOTIDE SEQUENCE [LARGE SCALE GENOMIC DNA]</scope>
    <source>
        <strain evidence="3 4">DSM 45626</strain>
    </source>
</reference>
<dbReference type="Proteomes" id="UP000199375">
    <property type="component" value="Unassembled WGS sequence"/>
</dbReference>
<feature type="transmembrane region" description="Helical" evidence="2">
    <location>
        <begin position="59"/>
        <end position="79"/>
    </location>
</feature>
<organism evidence="3 4">
    <name type="scientific">Micromonospora haikouensis</name>
    <dbReference type="NCBI Taxonomy" id="686309"/>
    <lineage>
        <taxon>Bacteria</taxon>
        <taxon>Bacillati</taxon>
        <taxon>Actinomycetota</taxon>
        <taxon>Actinomycetes</taxon>
        <taxon>Micromonosporales</taxon>
        <taxon>Micromonosporaceae</taxon>
        <taxon>Micromonospora</taxon>
    </lineage>
</organism>
<feature type="compositionally biased region" description="Low complexity" evidence="1">
    <location>
        <begin position="139"/>
        <end position="149"/>
    </location>
</feature>
<dbReference type="EMBL" id="FMCW01000001">
    <property type="protein sequence ID" value="SCE64074.1"/>
    <property type="molecule type" value="Genomic_DNA"/>
</dbReference>
<gene>
    <name evidence="3" type="ORF">GA0070558_101138</name>
</gene>
<evidence type="ECO:0000313" key="4">
    <source>
        <dbReference type="Proteomes" id="UP000199375"/>
    </source>
</evidence>
<feature type="compositionally biased region" description="Basic and acidic residues" evidence="1">
    <location>
        <begin position="189"/>
        <end position="200"/>
    </location>
</feature>
<accession>A0A1C4TXF6</accession>
<evidence type="ECO:0000256" key="1">
    <source>
        <dbReference type="SAM" id="MobiDB-lite"/>
    </source>
</evidence>
<dbReference type="RefSeq" id="WP_091274343.1">
    <property type="nucleotide sequence ID" value="NZ_FMCW01000001.1"/>
</dbReference>
<feature type="compositionally biased region" description="Low complexity" evidence="1">
    <location>
        <begin position="203"/>
        <end position="213"/>
    </location>
</feature>
<name>A0A1C4TXF6_9ACTN</name>
<sequence>MRIARALVGMLLLTIGLPALLAAGVLGVLSRHSDAAGGFTVGFGVVALQARAGADWFPAAAWLLGVLGVLLVASAALLLRPARPREVVFVVEPDQVPVLADRLGVTSLSGLGARPVSAPAVVADRQLVAVGASAERPRPALGPAPARRPVTLADLAPPPFPSGSPSGSPARPASPAWPPAAPEATTRPVRVEPRRVEPRRIRPAAPGARRQHP</sequence>
<keyword evidence="2" id="KW-0472">Membrane</keyword>
<keyword evidence="2" id="KW-1133">Transmembrane helix</keyword>